<evidence type="ECO:0000313" key="4">
    <source>
        <dbReference type="Proteomes" id="UP000215914"/>
    </source>
</evidence>
<dbReference type="EMBL" id="MNCJ02000331">
    <property type="protein sequence ID" value="KAF5761401.1"/>
    <property type="molecule type" value="Genomic_DNA"/>
</dbReference>
<proteinExistence type="predicted"/>
<reference evidence="3" key="1">
    <citation type="journal article" date="2017" name="Nature">
        <title>The sunflower genome provides insights into oil metabolism, flowering and Asterid evolution.</title>
        <authorList>
            <person name="Badouin H."/>
            <person name="Gouzy J."/>
            <person name="Grassa C.J."/>
            <person name="Murat F."/>
            <person name="Staton S.E."/>
            <person name="Cottret L."/>
            <person name="Lelandais-Briere C."/>
            <person name="Owens G.L."/>
            <person name="Carrere S."/>
            <person name="Mayjonade B."/>
            <person name="Legrand L."/>
            <person name="Gill N."/>
            <person name="Kane N.C."/>
            <person name="Bowers J.E."/>
            <person name="Hubner S."/>
            <person name="Bellec A."/>
            <person name="Berard A."/>
            <person name="Berges H."/>
            <person name="Blanchet N."/>
            <person name="Boniface M.C."/>
            <person name="Brunel D."/>
            <person name="Catrice O."/>
            <person name="Chaidir N."/>
            <person name="Claudel C."/>
            <person name="Donnadieu C."/>
            <person name="Faraut T."/>
            <person name="Fievet G."/>
            <person name="Helmstetter N."/>
            <person name="King M."/>
            <person name="Knapp S.J."/>
            <person name="Lai Z."/>
            <person name="Le Paslier M.C."/>
            <person name="Lippi Y."/>
            <person name="Lorenzon L."/>
            <person name="Mandel J.R."/>
            <person name="Marage G."/>
            <person name="Marchand G."/>
            <person name="Marquand E."/>
            <person name="Bret-Mestries E."/>
            <person name="Morien E."/>
            <person name="Nambeesan S."/>
            <person name="Nguyen T."/>
            <person name="Pegot-Espagnet P."/>
            <person name="Pouilly N."/>
            <person name="Raftis F."/>
            <person name="Sallet E."/>
            <person name="Schiex T."/>
            <person name="Thomas J."/>
            <person name="Vandecasteele C."/>
            <person name="Vares D."/>
            <person name="Vear F."/>
            <person name="Vautrin S."/>
            <person name="Crespi M."/>
            <person name="Mangin B."/>
            <person name="Burke J.M."/>
            <person name="Salse J."/>
            <person name="Munos S."/>
            <person name="Vincourt P."/>
            <person name="Rieseberg L.H."/>
            <person name="Langlade N.B."/>
        </authorList>
    </citation>
    <scope>NUCLEOTIDE SEQUENCE</scope>
    <source>
        <tissue evidence="3">Leaves</tissue>
    </source>
</reference>
<dbReference type="AlphaFoldDB" id="A0A9K3DTT8"/>
<feature type="coiled-coil region" evidence="1">
    <location>
        <begin position="190"/>
        <end position="229"/>
    </location>
</feature>
<sequence>MEKEGLTEGRKSQQPDWSSKRRKLVKAASNVVVNISSENSHESPVEKDDSTVQSSHDTCPRTGNVVLQKRSARRRRKKIVYSESGESSDRHSGNIVPKASVPAGKRRCAKEISFLESDESDLQVLDRVKCLPELVTSWDERKANKEARLRDMIAWYRVRLTHQAAKNAKLAEIVRKLKKTGTLEKGQEAIQMLDKNAKVVEALQKELENARVQIQSEKLKQEHERVSSERQWLIQEGFEYVINRLHRSQEYLEPLGAVQTNLWESGAHYGLVQCYESCKDGVALEDASLYNPGAHEKFLKAVHELEHTRFPYIVELSQCGERSLD</sequence>
<accession>A0A9K3DTT8</accession>
<dbReference type="Gramene" id="mRNA:HanXRQr2_Chr16g0764681">
    <property type="protein sequence ID" value="mRNA:HanXRQr2_Chr16g0764681"/>
    <property type="gene ID" value="HanXRQr2_Chr16g0764681"/>
</dbReference>
<keyword evidence="1" id="KW-0175">Coiled coil</keyword>
<organism evidence="3 4">
    <name type="scientific">Helianthus annuus</name>
    <name type="common">Common sunflower</name>
    <dbReference type="NCBI Taxonomy" id="4232"/>
    <lineage>
        <taxon>Eukaryota</taxon>
        <taxon>Viridiplantae</taxon>
        <taxon>Streptophyta</taxon>
        <taxon>Embryophyta</taxon>
        <taxon>Tracheophyta</taxon>
        <taxon>Spermatophyta</taxon>
        <taxon>Magnoliopsida</taxon>
        <taxon>eudicotyledons</taxon>
        <taxon>Gunneridae</taxon>
        <taxon>Pentapetalae</taxon>
        <taxon>asterids</taxon>
        <taxon>campanulids</taxon>
        <taxon>Asterales</taxon>
        <taxon>Asteraceae</taxon>
        <taxon>Asteroideae</taxon>
        <taxon>Heliantheae alliance</taxon>
        <taxon>Heliantheae</taxon>
        <taxon>Helianthus</taxon>
    </lineage>
</organism>
<dbReference type="Proteomes" id="UP000215914">
    <property type="component" value="Unassembled WGS sequence"/>
</dbReference>
<gene>
    <name evidence="3" type="ORF">HanXRQr2_Chr16g0764681</name>
</gene>
<name>A0A9K3DTT8_HELAN</name>
<feature type="region of interest" description="Disordered" evidence="2">
    <location>
        <begin position="1"/>
        <end position="99"/>
    </location>
</feature>
<evidence type="ECO:0000313" key="3">
    <source>
        <dbReference type="EMBL" id="KAF5761401.1"/>
    </source>
</evidence>
<keyword evidence="4" id="KW-1185">Reference proteome</keyword>
<feature type="compositionally biased region" description="Low complexity" evidence="2">
    <location>
        <begin position="29"/>
        <end position="38"/>
    </location>
</feature>
<feature type="compositionally biased region" description="Basic and acidic residues" evidence="2">
    <location>
        <begin position="1"/>
        <end position="13"/>
    </location>
</feature>
<evidence type="ECO:0000256" key="2">
    <source>
        <dbReference type="SAM" id="MobiDB-lite"/>
    </source>
</evidence>
<reference evidence="3" key="2">
    <citation type="submission" date="2020-06" db="EMBL/GenBank/DDBJ databases">
        <title>Helianthus annuus Genome sequencing and assembly Release 2.</title>
        <authorList>
            <person name="Gouzy J."/>
            <person name="Langlade N."/>
            <person name="Munos S."/>
        </authorList>
    </citation>
    <scope>NUCLEOTIDE SEQUENCE</scope>
    <source>
        <tissue evidence="3">Leaves</tissue>
    </source>
</reference>
<feature type="compositionally biased region" description="Basic residues" evidence="2">
    <location>
        <begin position="70"/>
        <end position="79"/>
    </location>
</feature>
<comment type="caution">
    <text evidence="3">The sequence shown here is derived from an EMBL/GenBank/DDBJ whole genome shotgun (WGS) entry which is preliminary data.</text>
</comment>
<protein>
    <submittedName>
        <fullName evidence="3">Uncharacterized protein</fullName>
    </submittedName>
</protein>
<evidence type="ECO:0000256" key="1">
    <source>
        <dbReference type="SAM" id="Coils"/>
    </source>
</evidence>
<feature type="compositionally biased region" description="Basic and acidic residues" evidence="2">
    <location>
        <begin position="39"/>
        <end position="50"/>
    </location>
</feature>